<dbReference type="InterPro" id="IPR052260">
    <property type="entry name" value="Autophagy_Rcpt_SigReg"/>
</dbReference>
<dbReference type="CTD" id="35246"/>
<feature type="compositionally biased region" description="Acidic residues" evidence="5">
    <location>
        <begin position="148"/>
        <end position="161"/>
    </location>
</feature>
<dbReference type="InterPro" id="IPR000433">
    <property type="entry name" value="Znf_ZZ"/>
</dbReference>
<evidence type="ECO:0000256" key="5">
    <source>
        <dbReference type="SAM" id="MobiDB-lite"/>
    </source>
</evidence>
<accession>A0A6J1TSF6</accession>
<dbReference type="GO" id="GO:0008270">
    <property type="term" value="F:zinc ion binding"/>
    <property type="evidence" value="ECO:0007669"/>
    <property type="project" value="UniProtKB-KW"/>
</dbReference>
<dbReference type="InterPro" id="IPR053793">
    <property type="entry name" value="PB1-like"/>
</dbReference>
<evidence type="ECO:0000256" key="1">
    <source>
        <dbReference type="ARBA" id="ARBA00022723"/>
    </source>
</evidence>
<evidence type="ECO:0000259" key="7">
    <source>
        <dbReference type="PROSITE" id="PS51745"/>
    </source>
</evidence>
<reference evidence="9" key="1">
    <citation type="submission" date="2025-08" db="UniProtKB">
        <authorList>
            <consortium name="RefSeq"/>
        </authorList>
    </citation>
    <scope>IDENTIFICATION</scope>
    <source>
        <tissue evidence="9">Whole organism</tissue>
    </source>
</reference>
<dbReference type="GO" id="GO:0035973">
    <property type="term" value="P:aggrephagy"/>
    <property type="evidence" value="ECO:0007669"/>
    <property type="project" value="TreeGrafter"/>
</dbReference>
<dbReference type="AlphaFoldDB" id="A0A6J1TSF6"/>
<feature type="compositionally biased region" description="Low complexity" evidence="5">
    <location>
        <begin position="491"/>
        <end position="504"/>
    </location>
</feature>
<dbReference type="Gene3D" id="3.10.20.90">
    <property type="entry name" value="Phosphatidylinositol 3-kinase Catalytic Subunit, Chain A, domain 1"/>
    <property type="match status" value="1"/>
</dbReference>
<dbReference type="Pfam" id="PF00569">
    <property type="entry name" value="ZZ"/>
    <property type="match status" value="1"/>
</dbReference>
<keyword evidence="1" id="KW-0479">Metal-binding</keyword>
<evidence type="ECO:0000313" key="9">
    <source>
        <dbReference type="RefSeq" id="XP_026294415.1"/>
    </source>
</evidence>
<dbReference type="InterPro" id="IPR043145">
    <property type="entry name" value="Znf_ZZ_sf"/>
</dbReference>
<dbReference type="GeneID" id="113218328"/>
<dbReference type="OrthoDB" id="441278at2759"/>
<dbReference type="CDD" id="cd02340">
    <property type="entry name" value="ZZ_NBR1_like"/>
    <property type="match status" value="1"/>
</dbReference>
<dbReference type="Gene3D" id="3.30.60.90">
    <property type="match status" value="1"/>
</dbReference>
<dbReference type="InterPro" id="IPR000270">
    <property type="entry name" value="PB1_dom"/>
</dbReference>
<dbReference type="FunFam" id="3.10.20.90:FF:000320">
    <property type="entry name" value="Predicted protein"/>
    <property type="match status" value="1"/>
</dbReference>
<dbReference type="SMART" id="SM00291">
    <property type="entry name" value="ZnF_ZZ"/>
    <property type="match status" value="1"/>
</dbReference>
<evidence type="ECO:0000256" key="4">
    <source>
        <dbReference type="PROSITE-ProRule" id="PRU00228"/>
    </source>
</evidence>
<evidence type="ECO:0000313" key="8">
    <source>
        <dbReference type="Proteomes" id="UP000504606"/>
    </source>
</evidence>
<dbReference type="PANTHER" id="PTHR15090">
    <property type="entry name" value="SEQUESTOSOME 1-RELATED"/>
    <property type="match status" value="1"/>
</dbReference>
<dbReference type="GO" id="GO:0000423">
    <property type="term" value="P:mitophagy"/>
    <property type="evidence" value="ECO:0007669"/>
    <property type="project" value="TreeGrafter"/>
</dbReference>
<dbReference type="PANTHER" id="PTHR15090:SF0">
    <property type="entry name" value="SEQUESTOSOME-1"/>
    <property type="match status" value="1"/>
</dbReference>
<protein>
    <submittedName>
        <fullName evidence="9">Protein ref(2)P</fullName>
    </submittedName>
</protein>
<keyword evidence="8" id="KW-1185">Reference proteome</keyword>
<keyword evidence="2 4" id="KW-0863">Zinc-finger</keyword>
<dbReference type="KEGG" id="foc:113218328"/>
<evidence type="ECO:0000256" key="3">
    <source>
        <dbReference type="ARBA" id="ARBA00022833"/>
    </source>
</evidence>
<dbReference type="PROSITE" id="PS01357">
    <property type="entry name" value="ZF_ZZ_1"/>
    <property type="match status" value="1"/>
</dbReference>
<dbReference type="GO" id="GO:0005080">
    <property type="term" value="F:protein kinase C binding"/>
    <property type="evidence" value="ECO:0007669"/>
    <property type="project" value="TreeGrafter"/>
</dbReference>
<evidence type="ECO:0000256" key="2">
    <source>
        <dbReference type="ARBA" id="ARBA00022771"/>
    </source>
</evidence>
<dbReference type="Proteomes" id="UP000504606">
    <property type="component" value="Unplaced"/>
</dbReference>
<dbReference type="SMART" id="SM00666">
    <property type="entry name" value="PB1"/>
    <property type="match status" value="1"/>
</dbReference>
<feature type="domain" description="ZZ-type" evidence="6">
    <location>
        <begin position="184"/>
        <end position="234"/>
    </location>
</feature>
<keyword evidence="3" id="KW-0862">Zinc</keyword>
<dbReference type="RefSeq" id="XP_026294415.1">
    <property type="nucleotide sequence ID" value="XM_026438630.2"/>
</dbReference>
<feature type="compositionally biased region" description="Low complexity" evidence="5">
    <location>
        <begin position="318"/>
        <end position="351"/>
    </location>
</feature>
<feature type="region of interest" description="Disordered" evidence="5">
    <location>
        <begin position="139"/>
        <end position="167"/>
    </location>
</feature>
<dbReference type="PROSITE" id="PS50135">
    <property type="entry name" value="ZF_ZZ_2"/>
    <property type="match status" value="1"/>
</dbReference>
<dbReference type="GO" id="GO:0016235">
    <property type="term" value="C:aggresome"/>
    <property type="evidence" value="ECO:0007669"/>
    <property type="project" value="TreeGrafter"/>
</dbReference>
<sequence>MASSSETPNQNTSSTASVSFKAYYMVKDDDKPKEVRRFGMEQNEVTSFELLKEKIRQVFPVLKRTDLCTPEFTITWKDFEGDDIIISSNEELLTALTETSDQVRRLYISTKNPASGIFGSPFEWKPVVIESKRAFCPRASNDKSGANDSDDSDDSGEELDDVLASSPGRKRSWHSAVRASVKHHPNVCCDGCEKYIAGHRYKCLECPDFDLCPDCESQLMHKDHIMLRIPLSMSHYTKLNNFSKSMRYMSDTLYKIDKRYKKQERRRKAFESAHCSRPCGQVDFADFIDDVLQTAKRSKREDRESDKKDKRERKESRATTSSASARAGGAKAKASAPGQESSAQSAQSASSDNSGRNQNGGCPFSYNASSLLGSFLNPETIGNLLNPQNLNTLQQLFEHMSPVPEQVLKEVSQNLAKVNLNDEEHATTTAASAPTSPPTNPFAVNKSNASSTEEPDGAIPSTSTSGQEVRKPVQPQATVQVSSNQPDVNLSGNSQPQSGRSSRSSSEEADTEGWMVVDRKMKEGAASADQTTVYPKLPIVEPTSIPIVEPVQAPLHSDPDVDKCLRDLAEMGYDAKQKIIIDLAVEYKGNVSRVLNVLLS</sequence>
<proteinExistence type="predicted"/>
<feature type="domain" description="PB1" evidence="7">
    <location>
        <begin position="17"/>
        <end position="106"/>
    </location>
</feature>
<dbReference type="SUPFAM" id="SSF54277">
    <property type="entry name" value="CAD &amp; PB1 domains"/>
    <property type="match status" value="1"/>
</dbReference>
<dbReference type="PROSITE" id="PS51745">
    <property type="entry name" value="PB1"/>
    <property type="match status" value="1"/>
</dbReference>
<feature type="compositionally biased region" description="Polar residues" evidence="5">
    <location>
        <begin position="352"/>
        <end position="362"/>
    </location>
</feature>
<feature type="compositionally biased region" description="Basic and acidic residues" evidence="5">
    <location>
        <begin position="299"/>
        <end position="317"/>
    </location>
</feature>
<dbReference type="SUPFAM" id="SSF57850">
    <property type="entry name" value="RING/U-box"/>
    <property type="match status" value="1"/>
</dbReference>
<feature type="region of interest" description="Disordered" evidence="5">
    <location>
        <begin position="425"/>
        <end position="513"/>
    </location>
</feature>
<feature type="compositionally biased region" description="Polar residues" evidence="5">
    <location>
        <begin position="475"/>
        <end position="490"/>
    </location>
</feature>
<dbReference type="GO" id="GO:0044753">
    <property type="term" value="C:amphisome"/>
    <property type="evidence" value="ECO:0007669"/>
    <property type="project" value="TreeGrafter"/>
</dbReference>
<dbReference type="GO" id="GO:0007032">
    <property type="term" value="P:endosome organization"/>
    <property type="evidence" value="ECO:0007669"/>
    <property type="project" value="TreeGrafter"/>
</dbReference>
<name>A0A6J1TSF6_FRAOC</name>
<gene>
    <name evidence="9" type="primary">LOC113218328</name>
</gene>
<feature type="region of interest" description="Disordered" evidence="5">
    <location>
        <begin position="296"/>
        <end position="362"/>
    </location>
</feature>
<dbReference type="GO" id="GO:0070530">
    <property type="term" value="F:K63-linked polyubiquitin modification-dependent protein binding"/>
    <property type="evidence" value="ECO:0007669"/>
    <property type="project" value="TreeGrafter"/>
</dbReference>
<organism evidence="8 9">
    <name type="scientific">Frankliniella occidentalis</name>
    <name type="common">Western flower thrips</name>
    <name type="synonym">Euthrips occidentalis</name>
    <dbReference type="NCBI Taxonomy" id="133901"/>
    <lineage>
        <taxon>Eukaryota</taxon>
        <taxon>Metazoa</taxon>
        <taxon>Ecdysozoa</taxon>
        <taxon>Arthropoda</taxon>
        <taxon>Hexapoda</taxon>
        <taxon>Insecta</taxon>
        <taxon>Pterygota</taxon>
        <taxon>Neoptera</taxon>
        <taxon>Paraneoptera</taxon>
        <taxon>Thysanoptera</taxon>
        <taxon>Terebrantia</taxon>
        <taxon>Thripoidea</taxon>
        <taxon>Thripidae</taxon>
        <taxon>Frankliniella</taxon>
    </lineage>
</organism>
<evidence type="ECO:0000259" key="6">
    <source>
        <dbReference type="PROSITE" id="PS50135"/>
    </source>
</evidence>